<feature type="compositionally biased region" description="Polar residues" evidence="8">
    <location>
        <begin position="3511"/>
        <end position="3552"/>
    </location>
</feature>
<feature type="domain" description="Cadherin" evidence="10">
    <location>
        <begin position="997"/>
        <end position="1101"/>
    </location>
</feature>
<dbReference type="GeneID" id="101859731"/>
<keyword evidence="4 7" id="KW-0106">Calcium</keyword>
<reference evidence="12" key="1">
    <citation type="submission" date="2025-08" db="UniProtKB">
        <authorList>
            <consortium name="RefSeq"/>
        </authorList>
    </citation>
    <scope>IDENTIFICATION</scope>
</reference>
<keyword evidence="5 9" id="KW-1133">Transmembrane helix</keyword>
<evidence type="ECO:0000256" key="9">
    <source>
        <dbReference type="SAM" id="Phobius"/>
    </source>
</evidence>
<feature type="domain" description="Cadherin" evidence="10">
    <location>
        <begin position="2593"/>
        <end position="2704"/>
    </location>
</feature>
<feature type="compositionally biased region" description="Basic and acidic residues" evidence="8">
    <location>
        <begin position="2999"/>
        <end position="3010"/>
    </location>
</feature>
<evidence type="ECO:0000256" key="8">
    <source>
        <dbReference type="SAM" id="MobiDB-lite"/>
    </source>
</evidence>
<feature type="transmembrane region" description="Helical" evidence="9">
    <location>
        <begin position="2948"/>
        <end position="2972"/>
    </location>
</feature>
<gene>
    <name evidence="12" type="primary">LOC101859731</name>
</gene>
<dbReference type="PROSITE" id="PS50268">
    <property type="entry name" value="CADHERIN_2"/>
    <property type="match status" value="27"/>
</dbReference>
<dbReference type="CDD" id="cd11304">
    <property type="entry name" value="Cadherin_repeat"/>
    <property type="match status" value="26"/>
</dbReference>
<evidence type="ECO:0000313" key="12">
    <source>
        <dbReference type="RefSeq" id="XP_012942698.1"/>
    </source>
</evidence>
<evidence type="ECO:0000256" key="4">
    <source>
        <dbReference type="ARBA" id="ARBA00022837"/>
    </source>
</evidence>
<evidence type="ECO:0000313" key="11">
    <source>
        <dbReference type="Proteomes" id="UP000694888"/>
    </source>
</evidence>
<feature type="domain" description="Cadherin" evidence="10">
    <location>
        <begin position="893"/>
        <end position="996"/>
    </location>
</feature>
<dbReference type="InterPro" id="IPR015919">
    <property type="entry name" value="Cadherin-like_sf"/>
</dbReference>
<keyword evidence="3" id="KW-0677">Repeat</keyword>
<dbReference type="Gene3D" id="4.10.900.10">
    <property type="entry name" value="TCF3-CBD (Catenin binding domain)"/>
    <property type="match status" value="1"/>
</dbReference>
<feature type="region of interest" description="Disordered" evidence="8">
    <location>
        <begin position="3511"/>
        <end position="3570"/>
    </location>
</feature>
<feature type="domain" description="Cadherin" evidence="10">
    <location>
        <begin position="1429"/>
        <end position="1534"/>
    </location>
</feature>
<feature type="domain" description="Cadherin" evidence="10">
    <location>
        <begin position="147"/>
        <end position="257"/>
    </location>
</feature>
<dbReference type="InterPro" id="IPR027397">
    <property type="entry name" value="Catenin-bd_sf"/>
</dbReference>
<feature type="domain" description="Cadherin" evidence="10">
    <location>
        <begin position="368"/>
        <end position="476"/>
    </location>
</feature>
<proteinExistence type="predicted"/>
<feature type="domain" description="Cadherin" evidence="10">
    <location>
        <begin position="2705"/>
        <end position="2816"/>
    </location>
</feature>
<feature type="compositionally biased region" description="Pro residues" evidence="8">
    <location>
        <begin position="3454"/>
        <end position="3464"/>
    </location>
</feature>
<feature type="domain" description="Cadherin" evidence="10">
    <location>
        <begin position="258"/>
        <end position="371"/>
    </location>
</feature>
<feature type="domain" description="Cadherin" evidence="10">
    <location>
        <begin position="1955"/>
        <end position="2067"/>
    </location>
</feature>
<feature type="domain" description="Cadherin" evidence="10">
    <location>
        <begin position="1534"/>
        <end position="1642"/>
    </location>
</feature>
<sequence length="3570" mass="391451">MVAAGGTTTSGFRLAAHAMAASTKQTCARILCVLVVLCTLTAGQLEQYDLTLTVREDVSIGTVVGVVEGDKYSPPYSRLIKNPATDNMTLSSFDVDLSNGRITTKDTLDREEREKHTIIISTFSQPTQLVIVEIRLLDINDITPTFINPSLVASIPESAPRTHKIALGSVRDEDLGDNSTQTVEIVSGNDGNTFFLQIKNSSNVDKILDLVVNTDHLDFEGKKVYNLVIRATDGGGRSSDMQVTIRILDTNDNEPIFNNSKYSARVAENVTVGTSIIQVEATDSDSEENSRITYSIDPKTDPEEYFSIDPRTGWVKVRKPLDFETKPQFVLTLEATDSGSPPLSGSTGLDIIVVNINEQPANISMTFKPDFRNGHVSEDTPVDTVVAVVTIDDPDTDVVRNVEVSLYGGEGYFQLIKTNRLEGNELDLVVLDSLDRETVPAYEMTIVVTDVGTPPLSANREFRITVVDVNDNDPVFLRSKYSADVEETAEIGKSVLKVSATDDDFGDNARITYRIQDGSSHMGWFTVDSSTGVVTTRASVDCELSPQLLVIVATDGGNPPRMATAQVSISIRDVNDKEPEFETSFYSIKIAEDRRVGDCVLTVSAIDPECGASAPVTYRMARMLAPLREFRVDALTGDICVQAALDYELTTSYQFQVEAVDAGNLTSQAVVQVEVKDVNDNHPRFEPNRYPINVVSGVAPGPLITVQARDLDSGHFGTATYSIIYGNDQGFFSVNADTGAVSLDQQLPPGERVFRLHVLATDGGGLTSPDPAQVTVSVISGAVHPPVFSPTMFNFSVAEDALPGRVVGQVQATLDDTGGNSEISYSITFQTESWFQVNSSTGKITTSGQLDRERHAFVVLNVQAQAHFPHVYAVAQVNVSIQDVNDNAPSFPPTAMLELEVREDEAPGTPLYVARARDLDTQNNGVIVYQLQKVPGNLFSINDQTGEITLMDALDYEKHKEYQVLVMAKDMGSPSLNSSMNLTVKVKDINDNDPVFDKAVYDFHVAENVEIGHVVDQVLATDDDSDHNGRISYSFVDDRHASTFGISLVEGKIWTRDLLDREIHDRFEMIVQAVDHGSPQRSATVLVRIIVTDINDNAPEFSREEYRFSIEENLPANSLVGKVVAVDRDSGNNSRLEYFFSGPQTNFTINPQNGEIRTRIPLDRELVASHVLTVYVSDSATEPKTAKAKVKVSVVDDNDNQPVFQRQGPFSESVSENRPKGTEVTTLVALDYDQGDNGLVTYFFDTDWSEPEALENFAIHPRSGKVTTKEVLDYEVRSTYQLRVVAQDGGSEPRQAAQLLTISVLDANDQAPLFHARNVDFDCVENVSVGTVVGRVEATDRDSGNNGKVSYYLVGGNVFSSFSVNRSSGVIQTVREIDYEESSSHTLSIQAYDNSAALPRSSNITVTINVIDVNDNAPQFEQDPVIIRTVAENTRENHVVHTFIATDRDSDVNGTVRYTIESYSGEEEGLGPYFSIDALTGQLYVSGHIDFEKVDQISVIVRAEDMCPDRDHRLHSLMTTIVYVTDINDNAPEFESTDQLTVSEEEAVGFMILVVVAVDADADVDNSGNNRVRYSIVSGNRDGKFLLGEDSGYLTIYDALDHETQASYTLNISAEDSGTPKQVSHQLLHITVADVNDNPPIFVQSVYHANISENASPPTHVVTIQATDADTGVNGELRYSIPSGIAEDEFVVEPITGAVNARMALDREKRDLYTVTAYVQDGAYPVHYSSCTILITVVDENDNRPRFKSQTYTVQVPENRVRQRLLSVVASDDDLGENGRITYEISNDYDGKFSIDPEHGHLSSEPLDRDTTPSYKLIVSARDHGSNPHTATATVEVIVLDENDNSPTFTKSVYTGRIREDVGLGEVVVKVSAHDPDLGPNGAVMYSLGNDTEGFFEIDSATGEIHTSGSFDRERNQSFSFLIVASDNGTTGPRNSSAQVDVTVTDVNDNAPVFSEVPYTSSLSLTTPTNKLILTVNATDRDLGLNGQVEYRLQAYDSSRDSLQYFRIDPTSGRVYTNKSLLLTNAAGHHSLLVVATDSAASPSARLSSTGVIEITVGSESSEQFKFTRSEYTVEIDESLGQGQLVTEVQAGFSGQTSTAATYSFATGNENNAFSMERNTGQIRVQKSELLDYDTNPQIRLIVSASSGSHHAYATLWVNLKDINDNAPRFSQSRYVSAIWENNQPETFVTQVTARDADSGLNGLIDYYIIGGGEKVFVIQDSLTGIVQTHIEAAPLDREARPEGYRLTIQARDRGTPPKTGVCTLLITIVDENDSPPHFPDIGPLNVSENRDVGYVVAMATANDVDLNPILVYDFTTDGNPDQTFSLERSTGRLTLAKRLDHEKKSHYTVRIQVTDGKPDHTQDKWLDVYVDDENDNPPVFSQQSYEVSLPEQTGPQQSVVTVLATDADSGRNKEITYSMAATAVDSFYINSATGVIYTNRTISFTSGESIIQLVVVARDGGSPQQSSMVAVHIQITDVNKFTPRFLNPSGYEAHISESAQKGHLVLQVTAIDEDNAHRGDNINYTLVGTGSEHFHIRQRTGHIYYSGGIDYELRTRYDLTAFATDRGTPPKNSSVPVTIIVDDENDNAPVFVQERYSITLPEDYPPLKEFLRVNATDADSGLNGELRYSITSGNSEGIFINRDNQGGLVIMEQMHLDYESHTSHRLILRVVDCYRCNQTAPRLSAFVTVDIFVTDVSESKPLFPMQHYEADLPENSPRGTVVFRAHANHGDRGDAGRVTYEFLNEFSNEFSQTSQKFEIRPLSGDVRALYEFDFENPNLPHLYNLTISARDTSGNLDVADVTIRVVDMDEFDPLLTAQEYNFEVPGSAKAGDYIGHVSATDLDEGAAGRRVYSFLEPSDYFTINEATGNITVAVTLHDDPPPVRTQTSRRKRALTSDTEHLTIQVSSGQPGSRVGTAQCSITIDRSCPGCAAPVGKLRADEGMDGGVLAGIIVGCIVVIIITIAIILFFIYRRRSPRKAVPNYSSDSTLDLEPPPQLPHDRTFHGDVIRINRPPQGNHLVSDISDQSHNSASSGRGSAEAEEEDEEISRINSSSFLHSSQAFRQKAMPDSGIQHDDDTLSEPTAQTHQEYLANLGIDSSKIGKTKSSNNTNNKQLGRSAESMHQFSDEGGGEGGVDTDFEKMTDLETDDEAATLEARTQGMSFHEPDTANVGSLSSVVNSEEVNSGSYNWDYLIDWGPQYQPLAHVFSEIAKLKDESITPKKQPIKTVPQRQFSSSLKQPQVRTVPPPIITNAPPMSVSLPSATTSNPSSGEAPDYAPPSPPVPATRRGGHPMQKPHPVPHHNHHHHNHHHHHLPHTHAQHPIQQMPLPPIPTQQAPLQGPGITSHLPLSQPNTSGYSTQQQQQQQQQGQYEAPPPAYNQLYNPAYPKMGSNNHHHHHHNNNNNSNNVAGVGYPHPNNSRSPQVARHHHHPHHSPNVNKHNHFHQQQHHHHPPPPQHPPPQPPSHQQQQQSSSGSRSHPVSGHASTMNTSLPSLPRSPISYESSLTSAAMTPSLTPSLSPLATRSPSISPVVSSGHTTPGKSSSRQNLTKRSSNSQSISSTNSEKEFTI</sequence>
<evidence type="ECO:0000256" key="2">
    <source>
        <dbReference type="ARBA" id="ARBA00022692"/>
    </source>
</evidence>
<feature type="domain" description="Cadherin" evidence="10">
    <location>
        <begin position="2068"/>
        <end position="2170"/>
    </location>
</feature>
<dbReference type="InterPro" id="IPR002126">
    <property type="entry name" value="Cadherin-like_dom"/>
</dbReference>
<dbReference type="InterPro" id="IPR020894">
    <property type="entry name" value="Cadherin_CS"/>
</dbReference>
<organism evidence="11 12">
    <name type="scientific">Aplysia californica</name>
    <name type="common">California sea hare</name>
    <dbReference type="NCBI Taxonomy" id="6500"/>
    <lineage>
        <taxon>Eukaryota</taxon>
        <taxon>Metazoa</taxon>
        <taxon>Spiralia</taxon>
        <taxon>Lophotrochozoa</taxon>
        <taxon>Mollusca</taxon>
        <taxon>Gastropoda</taxon>
        <taxon>Heterobranchia</taxon>
        <taxon>Euthyneura</taxon>
        <taxon>Tectipleura</taxon>
        <taxon>Aplysiida</taxon>
        <taxon>Aplysioidea</taxon>
        <taxon>Aplysiidae</taxon>
        <taxon>Aplysia</taxon>
    </lineage>
</organism>
<feature type="compositionally biased region" description="Polar residues" evidence="8">
    <location>
        <begin position="3484"/>
        <end position="3493"/>
    </location>
</feature>
<feature type="domain" description="Cadherin" evidence="10">
    <location>
        <begin position="686"/>
        <end position="788"/>
    </location>
</feature>
<dbReference type="Pfam" id="PF00028">
    <property type="entry name" value="Cadherin"/>
    <property type="match status" value="26"/>
</dbReference>
<dbReference type="PRINTS" id="PR00205">
    <property type="entry name" value="CADHERIN"/>
</dbReference>
<feature type="domain" description="Cadherin" evidence="10">
    <location>
        <begin position="2488"/>
        <end position="2592"/>
    </location>
</feature>
<feature type="compositionally biased region" description="Low complexity" evidence="8">
    <location>
        <begin position="3099"/>
        <end position="3114"/>
    </location>
</feature>
<feature type="region of interest" description="Disordered" evidence="8">
    <location>
        <begin position="2982"/>
        <end position="3080"/>
    </location>
</feature>
<dbReference type="PROSITE" id="PS00232">
    <property type="entry name" value="CADHERIN_1"/>
    <property type="match status" value="12"/>
</dbReference>
<feature type="region of interest" description="Disordered" evidence="8">
    <location>
        <begin position="3222"/>
        <end position="3499"/>
    </location>
</feature>
<feature type="domain" description="Cadherin" evidence="10">
    <location>
        <begin position="2382"/>
        <end position="2486"/>
    </location>
</feature>
<feature type="domain" description="Cadherin" evidence="10">
    <location>
        <begin position="2279"/>
        <end position="2381"/>
    </location>
</feature>
<feature type="domain" description="Cadherin" evidence="10">
    <location>
        <begin position="2817"/>
        <end position="2936"/>
    </location>
</feature>
<evidence type="ECO:0000256" key="6">
    <source>
        <dbReference type="ARBA" id="ARBA00023136"/>
    </source>
</evidence>
<feature type="domain" description="Cadherin" evidence="10">
    <location>
        <begin position="789"/>
        <end position="891"/>
    </location>
</feature>
<dbReference type="PANTHER" id="PTHR24026:SF126">
    <property type="entry name" value="PROTOCADHERIN FAT 4"/>
    <property type="match status" value="1"/>
</dbReference>
<dbReference type="Gene3D" id="2.60.40.60">
    <property type="entry name" value="Cadherins"/>
    <property type="match status" value="27"/>
</dbReference>
<evidence type="ECO:0000259" key="10">
    <source>
        <dbReference type="PROSITE" id="PS50268"/>
    </source>
</evidence>
<evidence type="ECO:0000256" key="1">
    <source>
        <dbReference type="ARBA" id="ARBA00004370"/>
    </source>
</evidence>
<feature type="compositionally biased region" description="Low complexity" evidence="8">
    <location>
        <begin position="3465"/>
        <end position="3480"/>
    </location>
</feature>
<evidence type="ECO:0000256" key="3">
    <source>
        <dbReference type="ARBA" id="ARBA00022737"/>
    </source>
</evidence>
<keyword evidence="6 9" id="KW-0472">Membrane</keyword>
<feature type="region of interest" description="Disordered" evidence="8">
    <location>
        <begin position="3096"/>
        <end position="3140"/>
    </location>
</feature>
<dbReference type="RefSeq" id="XP_012942698.1">
    <property type="nucleotide sequence ID" value="XM_013087244.2"/>
</dbReference>
<dbReference type="SMART" id="SM00112">
    <property type="entry name" value="CA"/>
    <property type="match status" value="27"/>
</dbReference>
<feature type="domain" description="Cadherin" evidence="10">
    <location>
        <begin position="1850"/>
        <end position="1954"/>
    </location>
</feature>
<feature type="domain" description="Cadherin" evidence="10">
    <location>
        <begin position="1206"/>
        <end position="1314"/>
    </location>
</feature>
<feature type="domain" description="Cadherin" evidence="10">
    <location>
        <begin position="477"/>
        <end position="581"/>
    </location>
</feature>
<feature type="compositionally biased region" description="Basic residues" evidence="8">
    <location>
        <begin position="3426"/>
        <end position="3453"/>
    </location>
</feature>
<feature type="compositionally biased region" description="Polar residues" evidence="8">
    <location>
        <begin position="3348"/>
        <end position="3360"/>
    </location>
</feature>
<feature type="compositionally biased region" description="Basic residues" evidence="8">
    <location>
        <begin position="3299"/>
        <end position="3320"/>
    </location>
</feature>
<feature type="compositionally biased region" description="Polar residues" evidence="8">
    <location>
        <begin position="3260"/>
        <end position="3271"/>
    </location>
</feature>
<protein>
    <submittedName>
        <fullName evidence="12">Protein dachsous</fullName>
    </submittedName>
</protein>
<feature type="domain" description="Cadherin" evidence="10">
    <location>
        <begin position="46"/>
        <end position="146"/>
    </location>
</feature>
<feature type="domain" description="Cadherin" evidence="10">
    <location>
        <begin position="1102"/>
        <end position="1204"/>
    </location>
</feature>
<feature type="domain" description="Cadherin" evidence="10">
    <location>
        <begin position="582"/>
        <end position="685"/>
    </location>
</feature>
<dbReference type="PANTHER" id="PTHR24026">
    <property type="entry name" value="FAT ATYPICAL CADHERIN-RELATED"/>
    <property type="match status" value="1"/>
</dbReference>
<keyword evidence="2 9" id="KW-0812">Transmembrane</keyword>
<comment type="subcellular location">
    <subcellularLocation>
        <location evidence="1">Membrane</location>
    </subcellularLocation>
</comment>
<evidence type="ECO:0000256" key="5">
    <source>
        <dbReference type="ARBA" id="ARBA00022989"/>
    </source>
</evidence>
<evidence type="ECO:0000256" key="7">
    <source>
        <dbReference type="PROSITE-ProRule" id="PRU00043"/>
    </source>
</evidence>
<feature type="compositionally biased region" description="Low complexity" evidence="8">
    <location>
        <begin position="3361"/>
        <end position="3371"/>
    </location>
</feature>
<feature type="domain" description="Cadherin" evidence="10">
    <location>
        <begin position="2171"/>
        <end position="2279"/>
    </location>
</feature>
<dbReference type="Proteomes" id="UP000694888">
    <property type="component" value="Unplaced"/>
</dbReference>
<dbReference type="SUPFAM" id="SSF49313">
    <property type="entry name" value="Cadherin-like"/>
    <property type="match status" value="27"/>
</dbReference>
<name>A0ABM1A876_APLCA</name>
<keyword evidence="11" id="KW-1185">Reference proteome</keyword>
<feature type="compositionally biased region" description="Low complexity" evidence="8">
    <location>
        <begin position="3553"/>
        <end position="3563"/>
    </location>
</feature>
<feature type="domain" description="Cadherin" evidence="10">
    <location>
        <begin position="1325"/>
        <end position="1420"/>
    </location>
</feature>
<accession>A0ABM1A876</accession>
<feature type="compositionally biased region" description="Polar residues" evidence="8">
    <location>
        <begin position="3230"/>
        <end position="3243"/>
    </location>
</feature>
<feature type="domain" description="Cadherin" evidence="10">
    <location>
        <begin position="1643"/>
        <end position="1747"/>
    </location>
</feature>
<feature type="domain" description="Cadherin" evidence="10">
    <location>
        <begin position="1748"/>
        <end position="1849"/>
    </location>
</feature>